<name>A0ABW2AJI8_9MICO</name>
<feature type="compositionally biased region" description="Acidic residues" evidence="1">
    <location>
        <begin position="102"/>
        <end position="114"/>
    </location>
</feature>
<comment type="caution">
    <text evidence="2">The sequence shown here is derived from an EMBL/GenBank/DDBJ whole genome shotgun (WGS) entry which is preliminary data.</text>
</comment>
<proteinExistence type="predicted"/>
<feature type="region of interest" description="Disordered" evidence="1">
    <location>
        <begin position="66"/>
        <end position="114"/>
    </location>
</feature>
<accession>A0ABW2AJI8</accession>
<organism evidence="2 3">
    <name type="scientific">Flexivirga alba</name>
    <dbReference type="NCBI Taxonomy" id="702742"/>
    <lineage>
        <taxon>Bacteria</taxon>
        <taxon>Bacillati</taxon>
        <taxon>Actinomycetota</taxon>
        <taxon>Actinomycetes</taxon>
        <taxon>Micrococcales</taxon>
        <taxon>Dermacoccaceae</taxon>
        <taxon>Flexivirga</taxon>
    </lineage>
</organism>
<reference evidence="3" key="1">
    <citation type="journal article" date="2019" name="Int. J. Syst. Evol. Microbiol.">
        <title>The Global Catalogue of Microorganisms (GCM) 10K type strain sequencing project: providing services to taxonomists for standard genome sequencing and annotation.</title>
        <authorList>
            <consortium name="The Broad Institute Genomics Platform"/>
            <consortium name="The Broad Institute Genome Sequencing Center for Infectious Disease"/>
            <person name="Wu L."/>
            <person name="Ma J."/>
        </authorList>
    </citation>
    <scope>NUCLEOTIDE SEQUENCE [LARGE SCALE GENOMIC DNA]</scope>
    <source>
        <strain evidence="3">CCUG 58127</strain>
    </source>
</reference>
<keyword evidence="3" id="KW-1185">Reference proteome</keyword>
<evidence type="ECO:0000256" key="1">
    <source>
        <dbReference type="SAM" id="MobiDB-lite"/>
    </source>
</evidence>
<evidence type="ECO:0000313" key="3">
    <source>
        <dbReference type="Proteomes" id="UP001596298"/>
    </source>
</evidence>
<dbReference type="EMBL" id="JBHSWH010000001">
    <property type="protein sequence ID" value="MFC6707031.1"/>
    <property type="molecule type" value="Genomic_DNA"/>
</dbReference>
<protein>
    <recommendedName>
        <fullName evidence="4">Primosomal protein</fullName>
    </recommendedName>
</protein>
<evidence type="ECO:0000313" key="2">
    <source>
        <dbReference type="EMBL" id="MFC6707031.1"/>
    </source>
</evidence>
<sequence length="114" mass="12604">MTAEPRAALSALVSALERHLEAAASRRSENDPSVVAAYRDLADAFEDYDDALMDNYGEVTPLEVYVGDDDEDDEDDLESDDPETDDDLDEDSEGQYIGLAGDDTDDLDYEDSER</sequence>
<evidence type="ECO:0008006" key="4">
    <source>
        <dbReference type="Google" id="ProtNLM"/>
    </source>
</evidence>
<dbReference type="RefSeq" id="WP_382403702.1">
    <property type="nucleotide sequence ID" value="NZ_JBHSWH010000001.1"/>
</dbReference>
<dbReference type="Proteomes" id="UP001596298">
    <property type="component" value="Unassembled WGS sequence"/>
</dbReference>
<gene>
    <name evidence="2" type="ORF">ACFQDH_17655</name>
</gene>
<feature type="compositionally biased region" description="Acidic residues" evidence="1">
    <location>
        <begin position="66"/>
        <end position="93"/>
    </location>
</feature>